<dbReference type="GO" id="GO:0071482">
    <property type="term" value="P:cellular response to light stimulus"/>
    <property type="evidence" value="ECO:0000318"/>
    <property type="project" value="GO_Central"/>
</dbReference>
<dbReference type="eggNOG" id="KOG3656">
    <property type="taxonomic scope" value="Eukaryota"/>
</dbReference>
<dbReference type="KEGG" id="nve:5517529"/>
<dbReference type="CDD" id="cd00637">
    <property type="entry name" value="7tm_classA_rhodopsin-like"/>
    <property type="match status" value="1"/>
</dbReference>
<keyword evidence="5 9" id="KW-0472">Membrane</keyword>
<keyword evidence="12" id="KW-1185">Reference proteome</keyword>
<feature type="transmembrane region" description="Helical" evidence="9">
    <location>
        <begin position="283"/>
        <end position="301"/>
    </location>
</feature>
<dbReference type="SUPFAM" id="SSF81321">
    <property type="entry name" value="Family A G protein-coupled receptor-like"/>
    <property type="match status" value="1"/>
</dbReference>
<organism evidence="11 12">
    <name type="scientific">Nematostella vectensis</name>
    <name type="common">Starlet sea anemone</name>
    <dbReference type="NCBI Taxonomy" id="45351"/>
    <lineage>
        <taxon>Eukaryota</taxon>
        <taxon>Metazoa</taxon>
        <taxon>Cnidaria</taxon>
        <taxon>Anthozoa</taxon>
        <taxon>Hexacorallia</taxon>
        <taxon>Actiniaria</taxon>
        <taxon>Edwardsiidae</taxon>
        <taxon>Nematostella</taxon>
    </lineage>
</organism>
<sequence length="313" mass="34811">MSKEESLARDLGSRSPGRVALESSMVLCVQLVAVSGNAIVLLVIYKRPVIRTVTNTYIGALAICDLLMALAVMPWTAGSLISGGWMFGVSVCRLQGFLILLLAWTSLHIMALTAVNRYFRVVRPNLYRKYFTIRSSINMIIVSMVTTIVVIATPLFAGWSSFVFRPGKATCFMTFDKSHGIAQHGYVIVNCVIYTFGPMILIYSCYFCVFMSVRNHVISINPSLHSILGVVPGAALTVREVRVTRAVFAMVLGFTWCWIPVTTIELLHVLTHGNLPREGYLCFIYFAFISNAINPVICISVNQTFRRELFAVL</sequence>
<dbReference type="GO" id="GO:0007602">
    <property type="term" value="P:phototransduction"/>
    <property type="evidence" value="ECO:0000318"/>
    <property type="project" value="GO_Central"/>
</dbReference>
<dbReference type="Pfam" id="PF00001">
    <property type="entry name" value="7tm_1"/>
    <property type="match status" value="1"/>
</dbReference>
<comment type="subcellular location">
    <subcellularLocation>
        <location evidence="1">Membrane</location>
        <topology evidence="1">Multi-pass membrane protein</topology>
    </subcellularLocation>
</comment>
<feature type="transmembrane region" description="Helical" evidence="9">
    <location>
        <begin position="97"/>
        <end position="119"/>
    </location>
</feature>
<evidence type="ECO:0000256" key="3">
    <source>
        <dbReference type="ARBA" id="ARBA00022989"/>
    </source>
</evidence>
<dbReference type="Gene3D" id="1.20.1070.10">
    <property type="entry name" value="Rhodopsin 7-helix transmembrane proteins"/>
    <property type="match status" value="1"/>
</dbReference>
<evidence type="ECO:0000256" key="4">
    <source>
        <dbReference type="ARBA" id="ARBA00023040"/>
    </source>
</evidence>
<dbReference type="EMBL" id="DS469535">
    <property type="protein sequence ID" value="EDO45467.1"/>
    <property type="molecule type" value="Genomic_DNA"/>
</dbReference>
<keyword evidence="2 8" id="KW-0812">Transmembrane</keyword>
<evidence type="ECO:0000256" key="6">
    <source>
        <dbReference type="ARBA" id="ARBA00023170"/>
    </source>
</evidence>
<evidence type="ECO:0000313" key="11">
    <source>
        <dbReference type="EMBL" id="EDO45467.1"/>
    </source>
</evidence>
<feature type="transmembrane region" description="Helical" evidence="9">
    <location>
        <begin position="246"/>
        <end position="271"/>
    </location>
</feature>
<dbReference type="PANTHER" id="PTHR24240">
    <property type="entry name" value="OPSIN"/>
    <property type="match status" value="1"/>
</dbReference>
<dbReference type="GO" id="GO:0007186">
    <property type="term" value="P:G protein-coupled receptor signaling pathway"/>
    <property type="evidence" value="ECO:0000318"/>
    <property type="project" value="GO_Central"/>
</dbReference>
<dbReference type="PRINTS" id="PR00237">
    <property type="entry name" value="GPCRRHODOPSN"/>
</dbReference>
<evidence type="ECO:0000256" key="2">
    <source>
        <dbReference type="ARBA" id="ARBA00022692"/>
    </source>
</evidence>
<keyword evidence="4 8" id="KW-0297">G-protein coupled receptor</keyword>
<feature type="transmembrane region" description="Helical" evidence="9">
    <location>
        <begin position="57"/>
        <end position="77"/>
    </location>
</feature>
<evidence type="ECO:0000256" key="7">
    <source>
        <dbReference type="ARBA" id="ARBA00023224"/>
    </source>
</evidence>
<keyword evidence="7 8" id="KW-0807">Transducer</keyword>
<feature type="domain" description="G-protein coupled receptors family 1 profile" evidence="10">
    <location>
        <begin position="36"/>
        <end position="298"/>
    </location>
</feature>
<gene>
    <name evidence="11" type="ORF">NEMVEDRAFT_v1g92032</name>
</gene>
<dbReference type="STRING" id="45351.A7RSS6"/>
<dbReference type="AlphaFoldDB" id="A7RSS6"/>
<proteinExistence type="inferred from homology"/>
<feature type="transmembrane region" description="Helical" evidence="9">
    <location>
        <begin position="184"/>
        <end position="209"/>
    </location>
</feature>
<keyword evidence="6 8" id="KW-0675">Receptor</keyword>
<dbReference type="OMA" id="SIAMICA"/>
<protein>
    <recommendedName>
        <fullName evidence="10">G-protein coupled receptors family 1 profile domain-containing protein</fullName>
    </recommendedName>
</protein>
<dbReference type="InterPro" id="IPR017452">
    <property type="entry name" value="GPCR_Rhodpsn_7TM"/>
</dbReference>
<dbReference type="OrthoDB" id="10044919at2759"/>
<evidence type="ECO:0000256" key="5">
    <source>
        <dbReference type="ARBA" id="ARBA00023136"/>
    </source>
</evidence>
<dbReference type="PROSITE" id="PS00237">
    <property type="entry name" value="G_PROTEIN_RECEP_F1_1"/>
    <property type="match status" value="1"/>
</dbReference>
<reference evidence="11 12" key="1">
    <citation type="journal article" date="2007" name="Science">
        <title>Sea anemone genome reveals ancestral eumetazoan gene repertoire and genomic organization.</title>
        <authorList>
            <person name="Putnam N.H."/>
            <person name="Srivastava M."/>
            <person name="Hellsten U."/>
            <person name="Dirks B."/>
            <person name="Chapman J."/>
            <person name="Salamov A."/>
            <person name="Terry A."/>
            <person name="Shapiro H."/>
            <person name="Lindquist E."/>
            <person name="Kapitonov V.V."/>
            <person name="Jurka J."/>
            <person name="Genikhovich G."/>
            <person name="Grigoriev I.V."/>
            <person name="Lucas S.M."/>
            <person name="Steele R.E."/>
            <person name="Finnerty J.R."/>
            <person name="Technau U."/>
            <person name="Martindale M.Q."/>
            <person name="Rokhsar D.S."/>
        </authorList>
    </citation>
    <scope>NUCLEOTIDE SEQUENCE [LARGE SCALE GENOMIC DNA]</scope>
    <source>
        <strain evidence="12">CH2 X CH6</strain>
    </source>
</reference>
<dbReference type="InterPro" id="IPR000276">
    <property type="entry name" value="GPCR_Rhodpsn"/>
</dbReference>
<feature type="transmembrane region" description="Helical" evidence="9">
    <location>
        <begin position="24"/>
        <end position="45"/>
    </location>
</feature>
<dbReference type="InParanoid" id="A7RSS6"/>
<keyword evidence="3 9" id="KW-1133">Transmembrane helix</keyword>
<dbReference type="Proteomes" id="UP000001593">
    <property type="component" value="Unassembled WGS sequence"/>
</dbReference>
<evidence type="ECO:0000256" key="8">
    <source>
        <dbReference type="RuleBase" id="RU000688"/>
    </source>
</evidence>
<dbReference type="GO" id="GO:0005886">
    <property type="term" value="C:plasma membrane"/>
    <property type="evidence" value="ECO:0000318"/>
    <property type="project" value="GO_Central"/>
</dbReference>
<comment type="similarity">
    <text evidence="8">Belongs to the G-protein coupled receptor 1 family.</text>
</comment>
<dbReference type="PhylomeDB" id="A7RSS6"/>
<evidence type="ECO:0000313" key="12">
    <source>
        <dbReference type="Proteomes" id="UP000001593"/>
    </source>
</evidence>
<dbReference type="HOGENOM" id="CLU_009579_3_3_1"/>
<dbReference type="FunFam" id="1.20.1070.10:FF:000597">
    <property type="entry name" value="Predicted protein"/>
    <property type="match status" value="1"/>
</dbReference>
<evidence type="ECO:0000259" key="10">
    <source>
        <dbReference type="PROSITE" id="PS50262"/>
    </source>
</evidence>
<feature type="non-terminal residue" evidence="11">
    <location>
        <position position="313"/>
    </location>
</feature>
<evidence type="ECO:0000256" key="9">
    <source>
        <dbReference type="SAM" id="Phobius"/>
    </source>
</evidence>
<evidence type="ECO:0000256" key="1">
    <source>
        <dbReference type="ARBA" id="ARBA00004141"/>
    </source>
</evidence>
<name>A7RSS6_NEMVE</name>
<dbReference type="PROSITE" id="PS50262">
    <property type="entry name" value="G_PROTEIN_RECEP_F1_2"/>
    <property type="match status" value="1"/>
</dbReference>
<accession>A7RSS6</accession>
<feature type="transmembrane region" description="Helical" evidence="9">
    <location>
        <begin position="140"/>
        <end position="164"/>
    </location>
</feature>
<dbReference type="InterPro" id="IPR050125">
    <property type="entry name" value="GPCR_opsins"/>
</dbReference>
<dbReference type="GO" id="GO:0008020">
    <property type="term" value="F:G protein-coupled photoreceptor activity"/>
    <property type="evidence" value="ECO:0000318"/>
    <property type="project" value="GO_Central"/>
</dbReference>